<comment type="caution">
    <text evidence="3">The sequence shown here is derived from an EMBL/GenBank/DDBJ whole genome shotgun (WGS) entry which is preliminary data.</text>
</comment>
<evidence type="ECO:0000313" key="4">
    <source>
        <dbReference type="Proteomes" id="UP001301350"/>
    </source>
</evidence>
<feature type="domain" description="Cyclin N-terminal" evidence="2">
    <location>
        <begin position="213"/>
        <end position="320"/>
    </location>
</feature>
<sequence length="555" mass="58363">MSLRYAAVFGGENDQDESASPLSLVSLPGGMPLEHGSGQPAAPPVAAYAALPSALGSVTAALRWRCGSAVTEASTEERGHLEAVDLRCNGETVWEPDVFDRTALADDERLCAQPWACAPLQAPAEFGDDGWGVLERYLAAEHRYEQDKLAVGCRDGWWDWAGAMAATAFAPAGSSCCGSRAAGMPPDANVLAHRVAQLRRAQVDAIRHCAPSLETAAAAVNLLDRAMPRLIITATAVGDASAAGRMARLMEVGMPAVAIAALWVASKVHERSPGKLDVWVSEWPAPPISAPDGPDTVGSLSPALVMAVEAVLLDTLGWELVPVTPYHFAVVFIQAYAVQCEGVRRLAMQLCDAVMSAAGVMGSCVPSAVGLGCLIAAMRIREYQPGELTAKDAVHASAWQRWLLQSARWEGAGALEPVVASALSVSEWLLAGDGYRASPTTPRTDCAVVAGPIACAGWTLRAADADISAPSCISPLSVAGTSAPSCASPARWIASPLQPTASADRTQVDHLTHAQRGRCAQGCCQTRRCLSATRCCRAQRSCPRPITRSMRQPMK</sequence>
<dbReference type="InterPro" id="IPR006671">
    <property type="entry name" value="Cyclin_N"/>
</dbReference>
<gene>
    <name evidence="3" type="ORF">CDCA_CDCA07G2279</name>
</gene>
<dbReference type="EMBL" id="JANCYW010000007">
    <property type="protein sequence ID" value="KAK4536254.1"/>
    <property type="molecule type" value="Genomic_DNA"/>
</dbReference>
<dbReference type="AlphaFoldDB" id="A0AAV9IVU0"/>
<evidence type="ECO:0000256" key="1">
    <source>
        <dbReference type="SAM" id="MobiDB-lite"/>
    </source>
</evidence>
<reference evidence="3 4" key="1">
    <citation type="submission" date="2022-07" db="EMBL/GenBank/DDBJ databases">
        <title>Genome-wide signatures of adaptation to extreme environments.</title>
        <authorList>
            <person name="Cho C.H."/>
            <person name="Yoon H.S."/>
        </authorList>
    </citation>
    <scope>NUCLEOTIDE SEQUENCE [LARGE SCALE GENOMIC DNA]</scope>
    <source>
        <strain evidence="3 4">DBV 063 E5</strain>
    </source>
</reference>
<proteinExistence type="predicted"/>
<organism evidence="3 4">
    <name type="scientific">Cyanidium caldarium</name>
    <name type="common">Red alga</name>
    <dbReference type="NCBI Taxonomy" id="2771"/>
    <lineage>
        <taxon>Eukaryota</taxon>
        <taxon>Rhodophyta</taxon>
        <taxon>Bangiophyceae</taxon>
        <taxon>Cyanidiales</taxon>
        <taxon>Cyanidiaceae</taxon>
        <taxon>Cyanidium</taxon>
    </lineage>
</organism>
<keyword evidence="4" id="KW-1185">Reference proteome</keyword>
<dbReference type="Pfam" id="PF00134">
    <property type="entry name" value="Cyclin_N"/>
    <property type="match status" value="1"/>
</dbReference>
<name>A0AAV9IVU0_CYACA</name>
<evidence type="ECO:0000259" key="2">
    <source>
        <dbReference type="Pfam" id="PF00134"/>
    </source>
</evidence>
<accession>A0AAV9IVU0</accession>
<feature type="region of interest" description="Disordered" evidence="1">
    <location>
        <begin position="13"/>
        <end position="42"/>
    </location>
</feature>
<protein>
    <recommendedName>
        <fullName evidence="2">Cyclin N-terminal domain-containing protein</fullName>
    </recommendedName>
</protein>
<dbReference type="SUPFAM" id="SSF47954">
    <property type="entry name" value="Cyclin-like"/>
    <property type="match status" value="1"/>
</dbReference>
<dbReference type="InterPro" id="IPR036915">
    <property type="entry name" value="Cyclin-like_sf"/>
</dbReference>
<dbReference type="Gene3D" id="1.10.472.10">
    <property type="entry name" value="Cyclin-like"/>
    <property type="match status" value="2"/>
</dbReference>
<dbReference type="Proteomes" id="UP001301350">
    <property type="component" value="Unassembled WGS sequence"/>
</dbReference>
<evidence type="ECO:0000313" key="3">
    <source>
        <dbReference type="EMBL" id="KAK4536254.1"/>
    </source>
</evidence>